<organism evidence="3 6">
    <name type="scientific">Yersinia pekkanenii</name>
    <dbReference type="NCBI Taxonomy" id="1288385"/>
    <lineage>
        <taxon>Bacteria</taxon>
        <taxon>Pseudomonadati</taxon>
        <taxon>Pseudomonadota</taxon>
        <taxon>Gammaproteobacteria</taxon>
        <taxon>Enterobacterales</taxon>
        <taxon>Yersiniaceae</taxon>
        <taxon>Yersinia</taxon>
    </lineage>
</organism>
<dbReference type="SUPFAM" id="SSF56925">
    <property type="entry name" value="OMPA-like"/>
    <property type="match status" value="1"/>
</dbReference>
<accession>A0A0T9QYV0</accession>
<reference evidence="6" key="1">
    <citation type="submission" date="2015-03" db="EMBL/GenBank/DDBJ databases">
        <authorList>
            <consortium name="Pathogen Informatics"/>
        </authorList>
    </citation>
    <scope>NUCLEOTIDE SEQUENCE [LARGE SCALE GENOMIC DNA]</scope>
    <source>
        <strain evidence="6">A125KOH2</strain>
    </source>
</reference>
<gene>
    <name evidence="3" type="ORF">ERS008529_03734</name>
    <name evidence="4" type="ORF">ERS137968_01733</name>
</gene>
<keyword evidence="5" id="KW-1185">Reference proteome</keyword>
<dbReference type="EMBL" id="CWJL01000006">
    <property type="protein sequence ID" value="CRY66233.1"/>
    <property type="molecule type" value="Genomic_DNA"/>
</dbReference>
<dbReference type="InterPro" id="IPR011250">
    <property type="entry name" value="OMP/PagP_B-barrel"/>
</dbReference>
<sequence length="252" mass="27811">MPSVLFLRFFLFLRVPPLFSHGLAAVINNANDVKKDVTIVGAIITMLKKTLLSLALMGTCTAALAADYTYVAGGLQYGAISSNARFNKQFDQKNYNHIGNRDMGGIYLNGGYGFDNNLFIDGRVNSIANKDRGLAEAVLGLGYHFAFSPNIDWYVLAGGSRRAMVFDASKNGEKTNRYNSATGEIGIKSKLTQSIGMDVAYRMANYDHRAFHEARIMTSYAFTPSLAAEVGYTYHNWKVSDQAMQAGLRYNF</sequence>
<evidence type="ECO:0000259" key="2">
    <source>
        <dbReference type="Pfam" id="PF13505"/>
    </source>
</evidence>
<dbReference type="STRING" id="1288385.ERS137968_01733"/>
<evidence type="ECO:0000313" key="4">
    <source>
        <dbReference type="EMBL" id="CRY66233.1"/>
    </source>
</evidence>
<dbReference type="Proteomes" id="UP000044625">
    <property type="component" value="Unassembled WGS sequence"/>
</dbReference>
<evidence type="ECO:0000313" key="5">
    <source>
        <dbReference type="Proteomes" id="UP000044625"/>
    </source>
</evidence>
<dbReference type="EMBL" id="CQAZ01000041">
    <property type="protein sequence ID" value="CNI33702.1"/>
    <property type="molecule type" value="Genomic_DNA"/>
</dbReference>
<proteinExistence type="predicted"/>
<feature type="domain" description="Outer membrane protein beta-barrel" evidence="2">
    <location>
        <begin position="52"/>
        <end position="222"/>
    </location>
</feature>
<dbReference type="AlphaFoldDB" id="A0A0T9QYV0"/>
<dbReference type="Pfam" id="PF13505">
    <property type="entry name" value="OMP_b-brl"/>
    <property type="match status" value="1"/>
</dbReference>
<protein>
    <submittedName>
        <fullName evidence="3 4">Lipoprotein</fullName>
    </submittedName>
</protein>
<name>A0A0T9QYV0_9GAMM</name>
<evidence type="ECO:0000313" key="6">
    <source>
        <dbReference type="Proteomes" id="UP000045840"/>
    </source>
</evidence>
<dbReference type="InterPro" id="IPR027385">
    <property type="entry name" value="Beta-barrel_OMP"/>
</dbReference>
<keyword evidence="1" id="KW-0732">Signal</keyword>
<dbReference type="Proteomes" id="UP000045840">
    <property type="component" value="Unassembled WGS sequence"/>
</dbReference>
<evidence type="ECO:0000256" key="1">
    <source>
        <dbReference type="ARBA" id="ARBA00022729"/>
    </source>
</evidence>
<evidence type="ECO:0000313" key="3">
    <source>
        <dbReference type="EMBL" id="CNI33702.1"/>
    </source>
</evidence>
<reference evidence="4 5" key="2">
    <citation type="submission" date="2015-03" db="EMBL/GenBank/DDBJ databases">
        <authorList>
            <consortium name="Pathogen Informatics"/>
            <person name="Murphy D."/>
        </authorList>
    </citation>
    <scope>NUCLEOTIDE SEQUENCE [LARGE SCALE GENOMIC DNA]</scope>
    <source>
        <strain evidence="5">type strain: CIP110230</strain>
        <strain evidence="4">Type strain: CIP110230</strain>
    </source>
</reference>
<reference evidence="3" key="3">
    <citation type="submission" date="2015-03" db="EMBL/GenBank/DDBJ databases">
        <authorList>
            <person name="Murphy D."/>
        </authorList>
    </citation>
    <scope>NUCLEOTIDE SEQUENCE [LARGE SCALE GENOMIC DNA]</scope>
    <source>
        <strain evidence="3">A125KOH2</strain>
    </source>
</reference>
<keyword evidence="3" id="KW-0449">Lipoprotein</keyword>